<dbReference type="PANTHER" id="PTHR43265">
    <property type="entry name" value="ESTERASE ESTD"/>
    <property type="match status" value="1"/>
</dbReference>
<dbReference type="Proteomes" id="UP000245634">
    <property type="component" value="Unassembled WGS sequence"/>
</dbReference>
<evidence type="ECO:0000313" key="2">
    <source>
        <dbReference type="EMBL" id="PWK06987.1"/>
    </source>
</evidence>
<dbReference type="Gene3D" id="3.40.50.1820">
    <property type="entry name" value="alpha/beta hydrolase"/>
    <property type="match status" value="1"/>
</dbReference>
<dbReference type="InterPro" id="IPR053145">
    <property type="entry name" value="AB_hydrolase_Est10"/>
</dbReference>
<keyword evidence="3" id="KW-1185">Reference proteome</keyword>
<dbReference type="SUPFAM" id="SSF53474">
    <property type="entry name" value="alpha/beta-Hydrolases"/>
    <property type="match status" value="1"/>
</dbReference>
<comment type="caution">
    <text evidence="2">The sequence shown here is derived from an EMBL/GenBank/DDBJ whole genome shotgun (WGS) entry which is preliminary data.</text>
</comment>
<accession>A0A316D431</accession>
<dbReference type="AlphaFoldDB" id="A0A316D431"/>
<dbReference type="EMBL" id="QGGL01000018">
    <property type="protein sequence ID" value="PWK06987.1"/>
    <property type="molecule type" value="Genomic_DNA"/>
</dbReference>
<dbReference type="PANTHER" id="PTHR43265:SF1">
    <property type="entry name" value="ESTERASE ESTD"/>
    <property type="match status" value="1"/>
</dbReference>
<evidence type="ECO:0000259" key="1">
    <source>
        <dbReference type="Pfam" id="PF12146"/>
    </source>
</evidence>
<evidence type="ECO:0000313" key="3">
    <source>
        <dbReference type="Proteomes" id="UP000245634"/>
    </source>
</evidence>
<organism evidence="2 3">
    <name type="scientific">Tumebacillus permanentifrigoris</name>
    <dbReference type="NCBI Taxonomy" id="378543"/>
    <lineage>
        <taxon>Bacteria</taxon>
        <taxon>Bacillati</taxon>
        <taxon>Bacillota</taxon>
        <taxon>Bacilli</taxon>
        <taxon>Bacillales</taxon>
        <taxon>Alicyclobacillaceae</taxon>
        <taxon>Tumebacillus</taxon>
    </lineage>
</organism>
<feature type="domain" description="Serine aminopeptidase S33" evidence="1">
    <location>
        <begin position="30"/>
        <end position="143"/>
    </location>
</feature>
<sequence length="254" mass="28325">MQQAITLTYNGMTMRGMEHIPERAAGEQVPAVILYHGFTGHKLEPHRFFLKICRALEAIGCACYRFDFLGSGESDGDFEDMTVSGEIAQAHAILDHVRQDPRIDPSRITLLGMSMGGLVASLVAGDRPDDLHDLVLLCPAGSMYDLMGPMIDLHLSNPELQVLDYGGNLIGRPFGEDVRSMNVYDRAQKYNKQVLLVHGTADVTVPFEVSKRYIETCYGERATLHPVEGADHTFNKFEWEREAIDTIVSRLKQA</sequence>
<name>A0A316D431_9BACL</name>
<dbReference type="GO" id="GO:0052689">
    <property type="term" value="F:carboxylic ester hydrolase activity"/>
    <property type="evidence" value="ECO:0007669"/>
    <property type="project" value="TreeGrafter"/>
</dbReference>
<protein>
    <recommendedName>
        <fullName evidence="1">Serine aminopeptidase S33 domain-containing protein</fullName>
    </recommendedName>
</protein>
<dbReference type="InterPro" id="IPR029058">
    <property type="entry name" value="AB_hydrolase_fold"/>
</dbReference>
<proteinExistence type="predicted"/>
<dbReference type="Pfam" id="PF12146">
    <property type="entry name" value="Hydrolase_4"/>
    <property type="match status" value="1"/>
</dbReference>
<dbReference type="InterPro" id="IPR022742">
    <property type="entry name" value="Hydrolase_4"/>
</dbReference>
<reference evidence="2 3" key="1">
    <citation type="submission" date="2018-05" db="EMBL/GenBank/DDBJ databases">
        <title>Genomic Encyclopedia of Type Strains, Phase IV (KMG-IV): sequencing the most valuable type-strain genomes for metagenomic binning, comparative biology and taxonomic classification.</title>
        <authorList>
            <person name="Goeker M."/>
        </authorList>
    </citation>
    <scope>NUCLEOTIDE SEQUENCE [LARGE SCALE GENOMIC DNA]</scope>
    <source>
        <strain evidence="2 3">DSM 18773</strain>
    </source>
</reference>
<dbReference type="RefSeq" id="WP_109690724.1">
    <property type="nucleotide sequence ID" value="NZ_QGGL01000018.1"/>
</dbReference>
<gene>
    <name evidence="2" type="ORF">C7459_11857</name>
</gene>
<dbReference type="OrthoDB" id="9780269at2"/>